<evidence type="ECO:0000313" key="3">
    <source>
        <dbReference type="Proteomes" id="UP000011704"/>
    </source>
</evidence>
<organism evidence="2 3">
    <name type="scientific">Nitrospina gracilis (strain 3/211)</name>
    <dbReference type="NCBI Taxonomy" id="1266370"/>
    <lineage>
        <taxon>Bacteria</taxon>
        <taxon>Pseudomonadati</taxon>
        <taxon>Nitrospinota/Tectimicrobiota group</taxon>
        <taxon>Nitrospinota</taxon>
        <taxon>Nitrospinia</taxon>
        <taxon>Nitrospinales</taxon>
        <taxon>Nitrospinaceae</taxon>
        <taxon>Nitrospina</taxon>
    </lineage>
</organism>
<dbReference type="InterPro" id="IPR011460">
    <property type="entry name" value="Lcl_C"/>
</dbReference>
<sequence>METLNSRGWLLKVGSIMSDWKEQFKENNNTISQLDEDLVWAKKDSRQELGKWLNWDEAVAYRDACNEQNYLGFNDWRIPTKSELRNLLKNTDAYWELFMNLPSKKKRNVSNYQAGGEWSFWTSDTRYDTYAWKCYFPSCKEVCVDQQVSTTGTSVRLVRDE</sequence>
<evidence type="ECO:0000259" key="1">
    <source>
        <dbReference type="Pfam" id="PF07603"/>
    </source>
</evidence>
<dbReference type="HOGENOM" id="CLU_101405_2_0_0"/>
<reference evidence="2 3" key="1">
    <citation type="journal article" date="2013" name="Front. Microbiol.">
        <title>The genome of Nitrospina gracilis illuminates the metabolism and evolution of the major marine nitrite oxidizer.</title>
        <authorList>
            <person name="Luecker S."/>
            <person name="Nowka B."/>
            <person name="Rattei T."/>
            <person name="Spieck E."/>
            <person name="and Daims H."/>
        </authorList>
    </citation>
    <scope>NUCLEOTIDE SEQUENCE [LARGE SCALE GENOMIC DNA]</scope>
    <source>
        <strain evidence="2 3">3/211</strain>
    </source>
</reference>
<feature type="domain" description="Lcl C-terminal" evidence="1">
    <location>
        <begin position="30"/>
        <end position="159"/>
    </location>
</feature>
<dbReference type="AlphaFoldDB" id="M1ZBX1"/>
<accession>M1ZBX1</accession>
<evidence type="ECO:0000313" key="2">
    <source>
        <dbReference type="EMBL" id="CCQ90735.1"/>
    </source>
</evidence>
<dbReference type="InParanoid" id="M1ZBX1"/>
<keyword evidence="3" id="KW-1185">Reference proteome</keyword>
<proteinExistence type="predicted"/>
<dbReference type="EMBL" id="CAQJ01000040">
    <property type="protein sequence ID" value="CCQ90735.1"/>
    <property type="molecule type" value="Genomic_DNA"/>
</dbReference>
<comment type="caution">
    <text evidence="2">The sequence shown here is derived from an EMBL/GenBank/DDBJ whole genome shotgun (WGS) entry which is preliminary data.</text>
</comment>
<dbReference type="Proteomes" id="UP000011704">
    <property type="component" value="Unassembled WGS sequence"/>
</dbReference>
<dbReference type="STRING" id="1266370.NITGR_360073"/>
<gene>
    <name evidence="2" type="ORF">NITGR_360073</name>
</gene>
<protein>
    <recommendedName>
        <fullName evidence="1">Lcl C-terminal domain-containing protein</fullName>
    </recommendedName>
</protein>
<name>M1ZBX1_NITG3</name>
<dbReference type="Pfam" id="PF07603">
    <property type="entry name" value="Lcl_C"/>
    <property type="match status" value="1"/>
</dbReference>